<organism evidence="1 2">
    <name type="scientific">Bacillus smithii 7_3_47FAA</name>
    <dbReference type="NCBI Taxonomy" id="665952"/>
    <lineage>
        <taxon>Bacteria</taxon>
        <taxon>Bacillati</taxon>
        <taxon>Bacillota</taxon>
        <taxon>Bacilli</taxon>
        <taxon>Bacillales</taxon>
        <taxon>Bacillaceae</taxon>
        <taxon>Bacillus</taxon>
    </lineage>
</organism>
<dbReference type="Gene3D" id="3.10.129.10">
    <property type="entry name" value="Hotdog Thioesterase"/>
    <property type="match status" value="1"/>
</dbReference>
<dbReference type="PANTHER" id="PTHR31793">
    <property type="entry name" value="4-HYDROXYBENZOYL-COA THIOESTERASE FAMILY MEMBER"/>
    <property type="match status" value="1"/>
</dbReference>
<dbReference type="Proteomes" id="UP000011747">
    <property type="component" value="Unassembled WGS sequence"/>
</dbReference>
<proteinExistence type="predicted"/>
<dbReference type="CDD" id="cd00586">
    <property type="entry name" value="4HBT"/>
    <property type="match status" value="1"/>
</dbReference>
<dbReference type="InterPro" id="IPR029069">
    <property type="entry name" value="HotDog_dom_sf"/>
</dbReference>
<reference evidence="1 2" key="1">
    <citation type="submission" date="2011-09" db="EMBL/GenBank/DDBJ databases">
        <title>The Genome Sequence of Bacillus smithii 7_3_47FAA.</title>
        <authorList>
            <consortium name="The Broad Institute Genome Sequencing Platform"/>
            <person name="Earl A."/>
            <person name="Ward D."/>
            <person name="Feldgarden M."/>
            <person name="Gevers D."/>
            <person name="Daigneault M."/>
            <person name="Strauss J."/>
            <person name="Allen-Vercoe E."/>
            <person name="Young S.K."/>
            <person name="Zeng Q."/>
            <person name="Gargeya S."/>
            <person name="Fitzgerald M."/>
            <person name="Haas B."/>
            <person name="Abouelleil A."/>
            <person name="Alvarado L."/>
            <person name="Arachchi H.M."/>
            <person name="Berlin A."/>
            <person name="Brown A."/>
            <person name="Chapman S.B."/>
            <person name="Chen Z."/>
            <person name="Dunbar C."/>
            <person name="Freedman E."/>
            <person name="Gearin G."/>
            <person name="Goldberg J."/>
            <person name="Griggs A."/>
            <person name="Gujja S."/>
            <person name="Heiman D."/>
            <person name="Howarth C."/>
            <person name="Larson L."/>
            <person name="Lui A."/>
            <person name="MacDonald P.J.P."/>
            <person name="Montmayeur A."/>
            <person name="Murphy C."/>
            <person name="Neiman D."/>
            <person name="Pearson M."/>
            <person name="Priest M."/>
            <person name="Roberts A."/>
            <person name="Saif S."/>
            <person name="Shea T."/>
            <person name="Shenoy N."/>
            <person name="Sisk P."/>
            <person name="Stolte C."/>
            <person name="Sykes S."/>
            <person name="Wortman J."/>
            <person name="Nusbaum C."/>
            <person name="Birren B."/>
        </authorList>
    </citation>
    <scope>NUCLEOTIDE SEQUENCE [LARGE SCALE GENOMIC DNA]</scope>
    <source>
        <strain evidence="1 2">7_3_47FAA</strain>
    </source>
</reference>
<keyword evidence="2" id="KW-1185">Reference proteome</keyword>
<dbReference type="AlphaFoldDB" id="G9QMX7"/>
<dbReference type="RefSeq" id="WP_003354652.1">
    <property type="nucleotide sequence ID" value="NZ_JH414757.1"/>
</dbReference>
<evidence type="ECO:0000313" key="2">
    <source>
        <dbReference type="Proteomes" id="UP000011747"/>
    </source>
</evidence>
<accession>G9QMX7</accession>
<name>G9QMX7_9BACI</name>
<dbReference type="EMBL" id="ACWF01000120">
    <property type="protein sequence ID" value="EHL76948.1"/>
    <property type="molecule type" value="Genomic_DNA"/>
</dbReference>
<dbReference type="InterPro" id="IPR050563">
    <property type="entry name" value="4-hydroxybenzoyl-CoA_TE"/>
</dbReference>
<dbReference type="HOGENOM" id="CLU_101141_2_2_9"/>
<comment type="caution">
    <text evidence="1">The sequence shown here is derived from an EMBL/GenBank/DDBJ whole genome shotgun (WGS) entry which is preliminary data.</text>
</comment>
<dbReference type="PATRIC" id="fig|665952.3.peg.2464"/>
<dbReference type="GeneID" id="87581590"/>
<dbReference type="PANTHER" id="PTHR31793:SF24">
    <property type="entry name" value="LONG-CHAIN ACYL-COA THIOESTERASE FADM"/>
    <property type="match status" value="1"/>
</dbReference>
<dbReference type="Pfam" id="PF13279">
    <property type="entry name" value="4HBT_2"/>
    <property type="match status" value="1"/>
</dbReference>
<gene>
    <name evidence="1" type="ORF">HMPREF1015_00894</name>
</gene>
<keyword evidence="1" id="KW-0378">Hydrolase</keyword>
<sequence length="134" mass="15620">MHSTEIRVRFCETDAFGHVNNTSYFAYLEEARLDFLEETNMDHCFILASTRCDFVAQAYYNQRLVVTTSIKKIGTKSFTLGHEIIDKHTGKTVACAEAVIVYFNFDTQESEPLPTELRNYLHQHLEETEFLKRK</sequence>
<evidence type="ECO:0000313" key="1">
    <source>
        <dbReference type="EMBL" id="EHL76948.1"/>
    </source>
</evidence>
<dbReference type="GO" id="GO:0047617">
    <property type="term" value="F:fatty acyl-CoA hydrolase activity"/>
    <property type="evidence" value="ECO:0007669"/>
    <property type="project" value="TreeGrafter"/>
</dbReference>
<protein>
    <submittedName>
        <fullName evidence="1">YbgC/YbaW family acyl-CoA thioester hydrolase</fullName>
    </submittedName>
</protein>
<dbReference type="SUPFAM" id="SSF54637">
    <property type="entry name" value="Thioesterase/thiol ester dehydrase-isomerase"/>
    <property type="match status" value="1"/>
</dbReference>